<proteinExistence type="predicted"/>
<dbReference type="RefSeq" id="WP_370396289.1">
    <property type="nucleotide sequence ID" value="NZ_JALBUT010000001.1"/>
</dbReference>
<dbReference type="PANTHER" id="PTHR43648:SF1">
    <property type="entry name" value="ELECTRON TRANSFER FLAVOPROTEIN BETA SUBUNIT LYSINE METHYLTRANSFERASE"/>
    <property type="match status" value="1"/>
</dbReference>
<dbReference type="GO" id="GO:0005840">
    <property type="term" value="C:ribosome"/>
    <property type="evidence" value="ECO:0007669"/>
    <property type="project" value="UniProtKB-KW"/>
</dbReference>
<dbReference type="CDD" id="cd02440">
    <property type="entry name" value="AdoMet_MTases"/>
    <property type="match status" value="1"/>
</dbReference>
<name>A0ABU4WE55_9BACT</name>
<dbReference type="Proteomes" id="UP001275932">
    <property type="component" value="Unassembled WGS sequence"/>
</dbReference>
<keyword evidence="3" id="KW-0689">Ribosomal protein</keyword>
<dbReference type="GO" id="GO:0008168">
    <property type="term" value="F:methyltransferase activity"/>
    <property type="evidence" value="ECO:0007669"/>
    <property type="project" value="UniProtKB-KW"/>
</dbReference>
<keyword evidence="1 3" id="KW-0489">Methyltransferase</keyword>
<dbReference type="GO" id="GO:0032259">
    <property type="term" value="P:methylation"/>
    <property type="evidence" value="ECO:0007669"/>
    <property type="project" value="UniProtKB-KW"/>
</dbReference>
<organism evidence="3 4">
    <name type="scientific">Intestinicryptomonas porci</name>
    <dbReference type="NCBI Taxonomy" id="2926320"/>
    <lineage>
        <taxon>Bacteria</taxon>
        <taxon>Pseudomonadati</taxon>
        <taxon>Verrucomicrobiota</taxon>
        <taxon>Opitutia</taxon>
        <taxon>Opitutales</taxon>
        <taxon>Intestinicryptomonaceae</taxon>
        <taxon>Intestinicryptomonas</taxon>
    </lineage>
</organism>
<evidence type="ECO:0000313" key="4">
    <source>
        <dbReference type="Proteomes" id="UP001275932"/>
    </source>
</evidence>
<dbReference type="PANTHER" id="PTHR43648">
    <property type="entry name" value="ELECTRON TRANSFER FLAVOPROTEIN BETA SUBUNIT LYSINE METHYLTRANSFERASE"/>
    <property type="match status" value="1"/>
</dbReference>
<dbReference type="Pfam" id="PF06325">
    <property type="entry name" value="PrmA"/>
    <property type="match status" value="1"/>
</dbReference>
<dbReference type="EMBL" id="JALBUT010000001">
    <property type="protein sequence ID" value="MDX8414843.1"/>
    <property type="molecule type" value="Genomic_DNA"/>
</dbReference>
<dbReference type="SUPFAM" id="SSF53335">
    <property type="entry name" value="S-adenosyl-L-methionine-dependent methyltransferases"/>
    <property type="match status" value="1"/>
</dbReference>
<comment type="caution">
    <text evidence="3">The sequence shown here is derived from an EMBL/GenBank/DDBJ whole genome shotgun (WGS) entry which is preliminary data.</text>
</comment>
<evidence type="ECO:0000256" key="2">
    <source>
        <dbReference type="ARBA" id="ARBA00022679"/>
    </source>
</evidence>
<accession>A0ABU4WE55</accession>
<protein>
    <submittedName>
        <fullName evidence="3">50S ribosomal protein L11 methyltransferase</fullName>
    </submittedName>
</protein>
<dbReference type="InterPro" id="IPR029063">
    <property type="entry name" value="SAM-dependent_MTases_sf"/>
</dbReference>
<dbReference type="InterPro" id="IPR050078">
    <property type="entry name" value="Ribosomal_L11_MeTrfase_PrmA"/>
</dbReference>
<reference evidence="3 4" key="1">
    <citation type="submission" date="2022-03" db="EMBL/GenBank/DDBJ databases">
        <title>Novel taxa within the pig intestine.</title>
        <authorList>
            <person name="Wylensek D."/>
            <person name="Bishof K."/>
            <person name="Afrizal A."/>
            <person name="Clavel T."/>
        </authorList>
    </citation>
    <scope>NUCLEOTIDE SEQUENCE [LARGE SCALE GENOMIC DNA]</scope>
    <source>
        <strain evidence="3 4">CLA-KB-P66</strain>
    </source>
</reference>
<evidence type="ECO:0000256" key="1">
    <source>
        <dbReference type="ARBA" id="ARBA00022603"/>
    </source>
</evidence>
<keyword evidence="4" id="KW-1185">Reference proteome</keyword>
<sequence>MVKISVNIDYNMPDRLEDFLCELETSSWSIEKANDATPPKLVGYFDNLEEAAPAYKQIRKEFKTLPENFDVEEIFDCDWQNEYKKYLTSWRHENLHWVPVWEKEKYILPEGGKAFYFDAGLAFGTGDHPTTRLCAIRMLDFLKKTENPESVFLIDAGCGSGILALSAKLLGVGKVYGFDKDPEAVRLSEENAKINNVPNGGVEFSEAGIDDGLKGKTCDILLANIQADILQIYSKELIGAVKSGGILVLSGILASENDEVKRKFLEMGGAKIKSSDTAIMGEWSDIMFEIA</sequence>
<gene>
    <name evidence="3" type="ORF">MOX91_01400</name>
</gene>
<keyword evidence="3" id="KW-0687">Ribonucleoprotein</keyword>
<keyword evidence="2" id="KW-0808">Transferase</keyword>
<dbReference type="Gene3D" id="3.40.50.150">
    <property type="entry name" value="Vaccinia Virus protein VP39"/>
    <property type="match status" value="1"/>
</dbReference>
<evidence type="ECO:0000313" key="3">
    <source>
        <dbReference type="EMBL" id="MDX8414843.1"/>
    </source>
</evidence>